<dbReference type="CDD" id="cd02440">
    <property type="entry name" value="AdoMet_MTases"/>
    <property type="match status" value="1"/>
</dbReference>
<protein>
    <recommendedName>
        <fullName evidence="1">Methyltransferase FkbM domain-containing protein</fullName>
    </recommendedName>
</protein>
<dbReference type="PANTHER" id="PTHR34203:SF15">
    <property type="entry name" value="SLL1173 PROTEIN"/>
    <property type="match status" value="1"/>
</dbReference>
<keyword evidence="3" id="KW-1185">Reference proteome</keyword>
<accession>A0A8F5C0R1</accession>
<proteinExistence type="predicted"/>
<evidence type="ECO:0000313" key="3">
    <source>
        <dbReference type="Proteomes" id="UP000694036"/>
    </source>
</evidence>
<feature type="domain" description="Methyltransferase FkbM" evidence="1">
    <location>
        <begin position="130"/>
        <end position="278"/>
    </location>
</feature>
<name>A0A8F5C0R1_9CREN</name>
<dbReference type="Proteomes" id="UP000694036">
    <property type="component" value="Chromosome"/>
</dbReference>
<dbReference type="GeneID" id="65556858"/>
<gene>
    <name evidence="2" type="ORF">J5U22_01433</name>
</gene>
<reference evidence="2 3" key="1">
    <citation type="journal article" date="2021" name="Environ. Microbiol.">
        <title>New insights into the diversity and evolution of the archaeal mobilome from three complete genomes of Saccharolobus shibatae.</title>
        <authorList>
            <person name="Medvedeva S."/>
            <person name="Brandt D."/>
            <person name="Cvirkaite-Krupovic V."/>
            <person name="Liu Y."/>
            <person name="Severinov K."/>
            <person name="Ishino S."/>
            <person name="Ishino Y."/>
            <person name="Prangishvili D."/>
            <person name="Kalinowski J."/>
            <person name="Krupovic M."/>
        </authorList>
    </citation>
    <scope>NUCLEOTIDE SEQUENCE [LARGE SCALE GENOMIC DNA]</scope>
    <source>
        <strain evidence="2 3">S38A</strain>
    </source>
</reference>
<dbReference type="AlphaFoldDB" id="A0A8F5C0R1"/>
<dbReference type="InterPro" id="IPR052514">
    <property type="entry name" value="SAM-dependent_MTase"/>
</dbReference>
<dbReference type="RefSeq" id="WP_218260096.1">
    <property type="nucleotide sequence ID" value="NZ_CP077713.1"/>
</dbReference>
<evidence type="ECO:0000259" key="1">
    <source>
        <dbReference type="Pfam" id="PF05050"/>
    </source>
</evidence>
<dbReference type="PANTHER" id="PTHR34203">
    <property type="entry name" value="METHYLTRANSFERASE, FKBM FAMILY PROTEIN"/>
    <property type="match status" value="1"/>
</dbReference>
<dbReference type="NCBIfam" id="TIGR01444">
    <property type="entry name" value="fkbM_fam"/>
    <property type="match status" value="1"/>
</dbReference>
<dbReference type="EMBL" id="CP077713">
    <property type="protein sequence ID" value="QXJ34886.1"/>
    <property type="molecule type" value="Genomic_DNA"/>
</dbReference>
<evidence type="ECO:0000313" key="2">
    <source>
        <dbReference type="EMBL" id="QXJ34886.1"/>
    </source>
</evidence>
<sequence>MVYRSEILEAYLNSIFIRLNLKNYFTFIHNYYRTYTNYTKIIKARVLNKFPIEAILRDNRKVILEDQIIAYYYSVFYNKFKNIKINESYLEFDYNNRNIRLFGWKFGDPASVFASSDYDFLNIKDKVVVDIGASIGDSPIYFALNGAKKVIAFEPFPKIFTLARKNLEENHLQDKIVLVNAGCGYDGKVRVRGDLQTDAGTQLIEYGIGVEIPVYSLNTITRMFDIENAVLKVDCEGCEYDLFRTATNETLAKFDRIIIEYHYGYKELVKRLKEANFKVKHSSPKRIKKGMILGYITAWRL</sequence>
<dbReference type="Pfam" id="PF05050">
    <property type="entry name" value="Methyltransf_21"/>
    <property type="match status" value="1"/>
</dbReference>
<organism evidence="2 3">
    <name type="scientific">Saccharolobus shibatae</name>
    <dbReference type="NCBI Taxonomy" id="2286"/>
    <lineage>
        <taxon>Archaea</taxon>
        <taxon>Thermoproteota</taxon>
        <taxon>Thermoprotei</taxon>
        <taxon>Sulfolobales</taxon>
        <taxon>Sulfolobaceae</taxon>
        <taxon>Saccharolobus</taxon>
    </lineage>
</organism>
<dbReference type="InterPro" id="IPR006342">
    <property type="entry name" value="FkbM_mtfrase"/>
</dbReference>